<dbReference type="InterPro" id="IPR036236">
    <property type="entry name" value="Znf_C2H2_sf"/>
</dbReference>
<feature type="region of interest" description="Disordered" evidence="7">
    <location>
        <begin position="250"/>
        <end position="301"/>
    </location>
</feature>
<dbReference type="PANTHER" id="PTHR23215">
    <property type="entry name" value="ZINC FINGER PROTEIN 207"/>
    <property type="match status" value="1"/>
</dbReference>
<dbReference type="CDD" id="cd20908">
    <property type="entry name" value="SUF4-like"/>
    <property type="match status" value="1"/>
</dbReference>
<reference evidence="10" key="1">
    <citation type="journal article" date="2017" name="Nat. Ecol. Evol.">
        <title>Genome expansion and lineage-specific genetic innovations in the forest pathogenic fungi Armillaria.</title>
        <authorList>
            <person name="Sipos G."/>
            <person name="Prasanna A.N."/>
            <person name="Walter M.C."/>
            <person name="O'Connor E."/>
            <person name="Balint B."/>
            <person name="Krizsan K."/>
            <person name="Kiss B."/>
            <person name="Hess J."/>
            <person name="Varga T."/>
            <person name="Slot J."/>
            <person name="Riley R."/>
            <person name="Boka B."/>
            <person name="Rigling D."/>
            <person name="Barry K."/>
            <person name="Lee J."/>
            <person name="Mihaltcheva S."/>
            <person name="LaButti K."/>
            <person name="Lipzen A."/>
            <person name="Waldron R."/>
            <person name="Moloney N.M."/>
            <person name="Sperisen C."/>
            <person name="Kredics L."/>
            <person name="Vagvoelgyi C."/>
            <person name="Patrignani A."/>
            <person name="Fitzpatrick D."/>
            <person name="Nagy I."/>
            <person name="Doyle S."/>
            <person name="Anderson J.B."/>
            <person name="Grigoriev I.V."/>
            <person name="Gueldener U."/>
            <person name="Muensterkoetter M."/>
            <person name="Nagy L.G."/>
        </authorList>
    </citation>
    <scope>NUCLEOTIDE SEQUENCE [LARGE SCALE GENOMIC DNA]</scope>
    <source>
        <strain evidence="10">C18/9</strain>
    </source>
</reference>
<protein>
    <recommendedName>
        <fullName evidence="8">C2H2-type domain-containing protein</fullName>
    </recommendedName>
</protein>
<evidence type="ECO:0000256" key="7">
    <source>
        <dbReference type="SAM" id="MobiDB-lite"/>
    </source>
</evidence>
<evidence type="ECO:0000256" key="6">
    <source>
        <dbReference type="PROSITE-ProRule" id="PRU00042"/>
    </source>
</evidence>
<keyword evidence="10" id="KW-1185">Reference proteome</keyword>
<dbReference type="EMBL" id="FUEG01000011">
    <property type="protein sequence ID" value="SJL09598.1"/>
    <property type="molecule type" value="Genomic_DNA"/>
</dbReference>
<evidence type="ECO:0000313" key="9">
    <source>
        <dbReference type="EMBL" id="SJL09598.1"/>
    </source>
</evidence>
<dbReference type="OMA" id="KQVLRPW"/>
<evidence type="ECO:0000256" key="2">
    <source>
        <dbReference type="ARBA" id="ARBA00022723"/>
    </source>
</evidence>
<dbReference type="Gene3D" id="3.30.160.60">
    <property type="entry name" value="Classic Zinc Finger"/>
    <property type="match status" value="1"/>
</dbReference>
<dbReference type="SMART" id="SM00355">
    <property type="entry name" value="ZnF_C2H2"/>
    <property type="match status" value="2"/>
</dbReference>
<sequence length="365" mass="39200">MAKKKNKQIIRPWCWYCEREFEDEKVLMQHQKAKHFKCNMCPRRLNTAGGLAVHIQQVHKLEPENLPRIENAIPGRDGYEVEIFGMEGIPAPDVADYKRRKEIELGLAAGSISQPPAKRPKTENRPMSEDELKAALEAHKALMGAGNNEPALAPADSSSGGVYGAPPQAYAAAPTAAPPGPPLGMPPGVPPFLPPPGMLPGQPPFPPPFPMPGFPPGPPPPGFPMPPFVPGMPPPGAIRPPFPPAPTFVPQQQGAAPPFPPPIPTNGSMAPVTSAGSSVPATPPPPTPSSQPPSTPHMPVLPVPALKQILPPFKKETDLKFQDPNFSPDELRAYNSKYYVAKSTDKAQQGEESRGKKRARAEDFL</sequence>
<evidence type="ECO:0000256" key="5">
    <source>
        <dbReference type="ARBA" id="ARBA00023242"/>
    </source>
</evidence>
<name>A0A284RLF9_ARMOS</name>
<proteinExistence type="predicted"/>
<comment type="subcellular location">
    <subcellularLocation>
        <location evidence="1">Nucleus</location>
    </subcellularLocation>
</comment>
<dbReference type="GO" id="GO:0005634">
    <property type="term" value="C:nucleus"/>
    <property type="evidence" value="ECO:0007669"/>
    <property type="project" value="UniProtKB-SubCell"/>
</dbReference>
<evidence type="ECO:0000259" key="8">
    <source>
        <dbReference type="PROSITE" id="PS50157"/>
    </source>
</evidence>
<dbReference type="AlphaFoldDB" id="A0A284RLF9"/>
<keyword evidence="4" id="KW-0862">Zinc</keyword>
<dbReference type="GO" id="GO:0008270">
    <property type="term" value="F:zinc ion binding"/>
    <property type="evidence" value="ECO:0007669"/>
    <property type="project" value="UniProtKB-KW"/>
</dbReference>
<feature type="domain" description="C2H2-type" evidence="8">
    <location>
        <begin position="36"/>
        <end position="64"/>
    </location>
</feature>
<feature type="region of interest" description="Disordered" evidence="7">
    <location>
        <begin position="342"/>
        <end position="365"/>
    </location>
</feature>
<accession>A0A284RLF9</accession>
<feature type="compositionally biased region" description="Basic and acidic residues" evidence="7">
    <location>
        <begin position="343"/>
        <end position="365"/>
    </location>
</feature>
<keyword evidence="5" id="KW-0539">Nucleus</keyword>
<dbReference type="PROSITE" id="PS50157">
    <property type="entry name" value="ZINC_FINGER_C2H2_2"/>
    <property type="match status" value="1"/>
</dbReference>
<dbReference type="OrthoDB" id="1306014at2759"/>
<dbReference type="SUPFAM" id="SSF57667">
    <property type="entry name" value="beta-beta-alpha zinc fingers"/>
    <property type="match status" value="1"/>
</dbReference>
<dbReference type="InterPro" id="IPR013087">
    <property type="entry name" value="Znf_C2H2_type"/>
</dbReference>
<evidence type="ECO:0000256" key="4">
    <source>
        <dbReference type="ARBA" id="ARBA00022833"/>
    </source>
</evidence>
<keyword evidence="3 6" id="KW-0863">Zinc-finger</keyword>
<gene>
    <name evidence="9" type="ORF">ARMOST_12978</name>
</gene>
<evidence type="ECO:0000313" key="10">
    <source>
        <dbReference type="Proteomes" id="UP000219338"/>
    </source>
</evidence>
<organism evidence="9 10">
    <name type="scientific">Armillaria ostoyae</name>
    <name type="common">Armillaria root rot fungus</name>
    <dbReference type="NCBI Taxonomy" id="47428"/>
    <lineage>
        <taxon>Eukaryota</taxon>
        <taxon>Fungi</taxon>
        <taxon>Dikarya</taxon>
        <taxon>Basidiomycota</taxon>
        <taxon>Agaricomycotina</taxon>
        <taxon>Agaricomycetes</taxon>
        <taxon>Agaricomycetidae</taxon>
        <taxon>Agaricales</taxon>
        <taxon>Marasmiineae</taxon>
        <taxon>Physalacriaceae</taxon>
        <taxon>Armillaria</taxon>
    </lineage>
</organism>
<dbReference type="PROSITE" id="PS00028">
    <property type="entry name" value="ZINC_FINGER_C2H2_1"/>
    <property type="match status" value="1"/>
</dbReference>
<dbReference type="PANTHER" id="PTHR23215:SF0">
    <property type="entry name" value="BUB3-INTERACTING AND GLEBS MOTIF-CONTAINING PROTEIN ZNF207"/>
    <property type="match status" value="1"/>
</dbReference>
<evidence type="ECO:0000256" key="1">
    <source>
        <dbReference type="ARBA" id="ARBA00004123"/>
    </source>
</evidence>
<feature type="compositionally biased region" description="Pro residues" evidence="7">
    <location>
        <begin position="281"/>
        <end position="301"/>
    </location>
</feature>
<evidence type="ECO:0000256" key="3">
    <source>
        <dbReference type="ARBA" id="ARBA00022771"/>
    </source>
</evidence>
<keyword evidence="2" id="KW-0479">Metal-binding</keyword>
<dbReference type="Proteomes" id="UP000219338">
    <property type="component" value="Unassembled WGS sequence"/>
</dbReference>
<dbReference type="STRING" id="47428.A0A284RLF9"/>